<protein>
    <submittedName>
        <fullName evidence="1">Uncharacterized protein</fullName>
    </submittedName>
</protein>
<dbReference type="EMBL" id="BAABEY010000026">
    <property type="protein sequence ID" value="GAA4441929.1"/>
    <property type="molecule type" value="Genomic_DNA"/>
</dbReference>
<sequence length="348" mass="38636">MKTLIAIAFVLSVFIPALLKGQVRQTVTRPARVQKPSTTLKNKALERTVAQDEIGKTGMIRALNGLDVSQQTVTQQVEGINRMEEELKKAKNNYIYGDKQARNYVIRYSSAPVKALYDEMVTPLVANSGFILLHHTFNEMIVSQLVQGAVDSGIYTSPGATDKLAAAIRKAIDKIDIQNPAATQSNTAFVKNGYFNQSLSEVLSATENLLSKKPDPGKTNNGSLPDLVKSTFFTEYQRAVMFFKDDAAAICIKTAQAAKWKTANPFFLDQYGKILQKAVKGELFKPLRSYHGQSSEYEIFSIRMPNLQKRTQSGLLGSLWDPECNCPSEFTFSVFQANKIKNAVVYNP</sequence>
<proteinExistence type="predicted"/>
<dbReference type="Proteomes" id="UP001501508">
    <property type="component" value="Unassembled WGS sequence"/>
</dbReference>
<reference evidence="2" key="1">
    <citation type="journal article" date="2019" name="Int. J. Syst. Evol. Microbiol.">
        <title>The Global Catalogue of Microorganisms (GCM) 10K type strain sequencing project: providing services to taxonomists for standard genome sequencing and annotation.</title>
        <authorList>
            <consortium name="The Broad Institute Genomics Platform"/>
            <consortium name="The Broad Institute Genome Sequencing Center for Infectious Disease"/>
            <person name="Wu L."/>
            <person name="Ma J."/>
        </authorList>
    </citation>
    <scope>NUCLEOTIDE SEQUENCE [LARGE SCALE GENOMIC DNA]</scope>
    <source>
        <strain evidence="2">JCM 31920</strain>
    </source>
</reference>
<organism evidence="1 2">
    <name type="scientific">Ravibacter arvi</name>
    <dbReference type="NCBI Taxonomy" id="2051041"/>
    <lineage>
        <taxon>Bacteria</taxon>
        <taxon>Pseudomonadati</taxon>
        <taxon>Bacteroidota</taxon>
        <taxon>Cytophagia</taxon>
        <taxon>Cytophagales</taxon>
        <taxon>Spirosomataceae</taxon>
        <taxon>Ravibacter</taxon>
    </lineage>
</organism>
<keyword evidence="2" id="KW-1185">Reference proteome</keyword>
<evidence type="ECO:0000313" key="2">
    <source>
        <dbReference type="Proteomes" id="UP001501508"/>
    </source>
</evidence>
<name>A0ABP8M0G4_9BACT</name>
<evidence type="ECO:0000313" key="1">
    <source>
        <dbReference type="EMBL" id="GAA4441929.1"/>
    </source>
</evidence>
<gene>
    <name evidence="1" type="ORF">GCM10023091_27870</name>
</gene>
<accession>A0ABP8M0G4</accession>
<dbReference type="RefSeq" id="WP_345030188.1">
    <property type="nucleotide sequence ID" value="NZ_BAABEY010000026.1"/>
</dbReference>
<comment type="caution">
    <text evidence="1">The sequence shown here is derived from an EMBL/GenBank/DDBJ whole genome shotgun (WGS) entry which is preliminary data.</text>
</comment>